<keyword evidence="4 11" id="KW-0732">Signal</keyword>
<dbReference type="Gene3D" id="2.160.20.10">
    <property type="entry name" value="Single-stranded right-handed beta-helix, Pectin lyase-like"/>
    <property type="match status" value="1"/>
</dbReference>
<evidence type="ECO:0000256" key="8">
    <source>
        <dbReference type="ARBA" id="ARBA00023295"/>
    </source>
</evidence>
<dbReference type="GO" id="GO:0005576">
    <property type="term" value="C:extracellular region"/>
    <property type="evidence" value="ECO:0007669"/>
    <property type="project" value="UniProtKB-SubCell"/>
</dbReference>
<evidence type="ECO:0000313" key="12">
    <source>
        <dbReference type="EMBL" id="KZP19753.1"/>
    </source>
</evidence>
<evidence type="ECO:0000256" key="2">
    <source>
        <dbReference type="ARBA" id="ARBA00008834"/>
    </source>
</evidence>
<dbReference type="PANTHER" id="PTHR31736">
    <property type="match status" value="1"/>
</dbReference>
<keyword evidence="8 10" id="KW-0326">Glycosidase</keyword>
<evidence type="ECO:0000256" key="7">
    <source>
        <dbReference type="ARBA" id="ARBA00023180"/>
    </source>
</evidence>
<dbReference type="GO" id="GO:0004650">
    <property type="term" value="F:polygalacturonase activity"/>
    <property type="evidence" value="ECO:0007669"/>
    <property type="project" value="InterPro"/>
</dbReference>
<evidence type="ECO:0000256" key="4">
    <source>
        <dbReference type="ARBA" id="ARBA00022729"/>
    </source>
</evidence>
<dbReference type="GO" id="GO:0071555">
    <property type="term" value="P:cell wall organization"/>
    <property type="evidence" value="ECO:0007669"/>
    <property type="project" value="UniProtKB-KW"/>
</dbReference>
<keyword evidence="6" id="KW-1015">Disulfide bond</keyword>
<sequence length="479" mass="50859">MFISASRVALSLLLVSPLALAQLSGTVGPTTSHASKRTTICNVLDYGGVIGSSDIGPAIGSAFTNCVKLHAGATLYVPPGNYNMATWQTLDDGAGWAFQLDGYITRTSTSGGNMIAIENAKDFEFYSSTSAGTIQGLGYQCRNAGPRLLRIVTSTNWSVHDIILVDSPEFHLVVQGGSNGEIYNLAIRGADIGGSDGIDIWGSNHWVHDVEVTNRDECVTVKSPASNFLIENIWCNQSGGSAIGSLGSGTAIENIVYKNIYTNGGNQIFMIKSNGGDGYVQNVLFQNFKATGTAYGLDIDQYWSSQTTAAGNGVALSNIQFESWNGLVVDGVKRPPYRIICSNTAPCTGITISDVWLWSETGVAVTDCESAFGTGECLRGGSASSYAAATTSYAKPASYTTLSTMSGDLTAGFTSTASIPAPTIPTTFYPGVAQISPLAKNTSQWLKRMAQRYCYRHLCDYEDNHVDRGKFNGNNCCSG</sequence>
<dbReference type="InterPro" id="IPR012334">
    <property type="entry name" value="Pectin_lyas_fold"/>
</dbReference>
<feature type="signal peptide" evidence="11">
    <location>
        <begin position="1"/>
        <end position="21"/>
    </location>
</feature>
<dbReference type="GO" id="GO:0005975">
    <property type="term" value="P:carbohydrate metabolic process"/>
    <property type="evidence" value="ECO:0007669"/>
    <property type="project" value="InterPro"/>
</dbReference>
<evidence type="ECO:0000256" key="9">
    <source>
        <dbReference type="ARBA" id="ARBA00023316"/>
    </source>
</evidence>
<organism evidence="12 13">
    <name type="scientific">Athelia psychrophila</name>
    <dbReference type="NCBI Taxonomy" id="1759441"/>
    <lineage>
        <taxon>Eukaryota</taxon>
        <taxon>Fungi</taxon>
        <taxon>Dikarya</taxon>
        <taxon>Basidiomycota</taxon>
        <taxon>Agaricomycotina</taxon>
        <taxon>Agaricomycetes</taxon>
        <taxon>Agaricomycetidae</taxon>
        <taxon>Atheliales</taxon>
        <taxon>Atheliaceae</taxon>
        <taxon>Athelia</taxon>
    </lineage>
</organism>
<keyword evidence="7" id="KW-0325">Glycoprotein</keyword>
<keyword evidence="3" id="KW-0964">Secreted</keyword>
<dbReference type="AlphaFoldDB" id="A0A166IF98"/>
<keyword evidence="13" id="KW-1185">Reference proteome</keyword>
<proteinExistence type="inferred from homology"/>
<gene>
    <name evidence="12" type="ORF">FIBSPDRAFT_920053</name>
</gene>
<dbReference type="GO" id="GO:0046576">
    <property type="term" value="F:rhamnogalacturonan alpha-L-rhamnopyranosyl-(1-&gt;4)-alpha-D-galactopyranosyluronide lyase activity"/>
    <property type="evidence" value="ECO:0007669"/>
    <property type="project" value="UniProtKB-ARBA"/>
</dbReference>
<comment type="subcellular location">
    <subcellularLocation>
        <location evidence="1">Secreted</location>
    </subcellularLocation>
</comment>
<evidence type="ECO:0000256" key="6">
    <source>
        <dbReference type="ARBA" id="ARBA00023157"/>
    </source>
</evidence>
<comment type="similarity">
    <text evidence="2 10">Belongs to the glycosyl hydrolase 28 family.</text>
</comment>
<evidence type="ECO:0000256" key="10">
    <source>
        <dbReference type="RuleBase" id="RU361169"/>
    </source>
</evidence>
<dbReference type="Proteomes" id="UP000076532">
    <property type="component" value="Unassembled WGS sequence"/>
</dbReference>
<accession>A0A166IF98</accession>
<evidence type="ECO:0000256" key="11">
    <source>
        <dbReference type="SAM" id="SignalP"/>
    </source>
</evidence>
<protein>
    <submittedName>
        <fullName evidence="12">Glycoside hydrolase family 28 protein</fullName>
    </submittedName>
</protein>
<evidence type="ECO:0000256" key="1">
    <source>
        <dbReference type="ARBA" id="ARBA00004613"/>
    </source>
</evidence>
<dbReference type="OrthoDB" id="2268901at2759"/>
<dbReference type="Pfam" id="PF00295">
    <property type="entry name" value="Glyco_hydro_28"/>
    <property type="match status" value="1"/>
</dbReference>
<keyword evidence="9" id="KW-0961">Cell wall biogenesis/degradation</keyword>
<dbReference type="STRING" id="436010.A0A166IF98"/>
<evidence type="ECO:0000256" key="5">
    <source>
        <dbReference type="ARBA" id="ARBA00022801"/>
    </source>
</evidence>
<reference evidence="12 13" key="1">
    <citation type="journal article" date="2016" name="Mol. Biol. Evol.">
        <title>Comparative Genomics of Early-Diverging Mushroom-Forming Fungi Provides Insights into the Origins of Lignocellulose Decay Capabilities.</title>
        <authorList>
            <person name="Nagy L.G."/>
            <person name="Riley R."/>
            <person name="Tritt A."/>
            <person name="Adam C."/>
            <person name="Daum C."/>
            <person name="Floudas D."/>
            <person name="Sun H."/>
            <person name="Yadav J.S."/>
            <person name="Pangilinan J."/>
            <person name="Larsson K.H."/>
            <person name="Matsuura K."/>
            <person name="Barry K."/>
            <person name="Labutti K."/>
            <person name="Kuo R."/>
            <person name="Ohm R.A."/>
            <person name="Bhattacharya S.S."/>
            <person name="Shirouzu T."/>
            <person name="Yoshinaga Y."/>
            <person name="Martin F.M."/>
            <person name="Grigoriev I.V."/>
            <person name="Hibbett D.S."/>
        </authorList>
    </citation>
    <scope>NUCLEOTIDE SEQUENCE [LARGE SCALE GENOMIC DNA]</scope>
    <source>
        <strain evidence="12 13">CBS 109695</strain>
    </source>
</reference>
<dbReference type="PANTHER" id="PTHR31736:SF19">
    <property type="entry name" value="PECTIN LYASE SUPERFAMILY PROTEIN-RELATED"/>
    <property type="match status" value="1"/>
</dbReference>
<keyword evidence="5 10" id="KW-0378">Hydrolase</keyword>
<dbReference type="InterPro" id="IPR000743">
    <property type="entry name" value="Glyco_hydro_28"/>
</dbReference>
<name>A0A166IF98_9AGAM</name>
<dbReference type="InterPro" id="IPR011050">
    <property type="entry name" value="Pectin_lyase_fold/virulence"/>
</dbReference>
<feature type="chain" id="PRO_5007875231" evidence="11">
    <location>
        <begin position="22"/>
        <end position="479"/>
    </location>
</feature>
<dbReference type="SUPFAM" id="SSF51126">
    <property type="entry name" value="Pectin lyase-like"/>
    <property type="match status" value="1"/>
</dbReference>
<evidence type="ECO:0000256" key="3">
    <source>
        <dbReference type="ARBA" id="ARBA00022525"/>
    </source>
</evidence>
<evidence type="ECO:0000313" key="13">
    <source>
        <dbReference type="Proteomes" id="UP000076532"/>
    </source>
</evidence>
<dbReference type="EMBL" id="KV417561">
    <property type="protein sequence ID" value="KZP19753.1"/>
    <property type="molecule type" value="Genomic_DNA"/>
</dbReference>